<sequence length="167" mass="18401">MFLRRKKVFISDHALLLTITPQEIAGVKLDSERFSGTYTPLRFIELPLKDIVSWPPPLDDETEQREENEGGGAMSGTPRDSSGGACNVVVEEIPEQNSQESDILLAPSGEGNGDHHTSSTETGQGEPWKVTIRDTQSKILFRLFTYIKSDLLKHTSTALGQSSSAER</sequence>
<protein>
    <submittedName>
        <fullName evidence="2">Uncharacterized protein</fullName>
    </submittedName>
</protein>
<dbReference type="Proteomes" id="UP001174909">
    <property type="component" value="Unassembled WGS sequence"/>
</dbReference>
<proteinExistence type="predicted"/>
<dbReference type="AlphaFoldDB" id="A0AA35SMG2"/>
<evidence type="ECO:0000313" key="3">
    <source>
        <dbReference type="Proteomes" id="UP001174909"/>
    </source>
</evidence>
<evidence type="ECO:0000313" key="2">
    <source>
        <dbReference type="EMBL" id="CAI8031822.1"/>
    </source>
</evidence>
<accession>A0AA35SMG2</accession>
<comment type="caution">
    <text evidence="2">The sequence shown here is derived from an EMBL/GenBank/DDBJ whole genome shotgun (WGS) entry which is preliminary data.</text>
</comment>
<organism evidence="2 3">
    <name type="scientific">Geodia barretti</name>
    <name type="common">Barrett's horny sponge</name>
    <dbReference type="NCBI Taxonomy" id="519541"/>
    <lineage>
        <taxon>Eukaryota</taxon>
        <taxon>Metazoa</taxon>
        <taxon>Porifera</taxon>
        <taxon>Demospongiae</taxon>
        <taxon>Heteroscleromorpha</taxon>
        <taxon>Tetractinellida</taxon>
        <taxon>Astrophorina</taxon>
        <taxon>Geodiidae</taxon>
        <taxon>Geodia</taxon>
    </lineage>
</organism>
<feature type="region of interest" description="Disordered" evidence="1">
    <location>
        <begin position="54"/>
        <end position="130"/>
    </location>
</feature>
<reference evidence="2" key="1">
    <citation type="submission" date="2023-03" db="EMBL/GenBank/DDBJ databases">
        <authorList>
            <person name="Steffen K."/>
            <person name="Cardenas P."/>
        </authorList>
    </citation>
    <scope>NUCLEOTIDE SEQUENCE</scope>
</reference>
<name>A0AA35SMG2_GEOBA</name>
<dbReference type="EMBL" id="CASHTH010002569">
    <property type="protein sequence ID" value="CAI8031822.1"/>
    <property type="molecule type" value="Genomic_DNA"/>
</dbReference>
<keyword evidence="3" id="KW-1185">Reference proteome</keyword>
<gene>
    <name evidence="2" type="ORF">GBAR_LOCUS18034</name>
</gene>
<evidence type="ECO:0000256" key="1">
    <source>
        <dbReference type="SAM" id="MobiDB-lite"/>
    </source>
</evidence>